<comment type="caution">
    <text evidence="1">The sequence shown here is derived from an EMBL/GenBank/DDBJ whole genome shotgun (WGS) entry which is preliminary data.</text>
</comment>
<dbReference type="AlphaFoldDB" id="A0A0F9RZ95"/>
<organism evidence="1">
    <name type="scientific">marine sediment metagenome</name>
    <dbReference type="NCBI Taxonomy" id="412755"/>
    <lineage>
        <taxon>unclassified sequences</taxon>
        <taxon>metagenomes</taxon>
        <taxon>ecological metagenomes</taxon>
    </lineage>
</organism>
<protein>
    <submittedName>
        <fullName evidence="1">Uncharacterized protein</fullName>
    </submittedName>
</protein>
<dbReference type="EMBL" id="LAZR01000703">
    <property type="protein sequence ID" value="KKN60184.1"/>
    <property type="molecule type" value="Genomic_DNA"/>
</dbReference>
<accession>A0A0F9RZ95</accession>
<proteinExistence type="predicted"/>
<sequence>MGRLFIRKWDSWKEVSLIKLGSLKKPNYGIEEIKIIPDSNIF</sequence>
<gene>
    <name evidence="1" type="ORF">LCGC14_0534750</name>
</gene>
<evidence type="ECO:0000313" key="1">
    <source>
        <dbReference type="EMBL" id="KKN60184.1"/>
    </source>
</evidence>
<name>A0A0F9RZ95_9ZZZZ</name>
<reference evidence="1" key="1">
    <citation type="journal article" date="2015" name="Nature">
        <title>Complex archaea that bridge the gap between prokaryotes and eukaryotes.</title>
        <authorList>
            <person name="Spang A."/>
            <person name="Saw J.H."/>
            <person name="Jorgensen S.L."/>
            <person name="Zaremba-Niedzwiedzka K."/>
            <person name="Martijn J."/>
            <person name="Lind A.E."/>
            <person name="van Eijk R."/>
            <person name="Schleper C."/>
            <person name="Guy L."/>
            <person name="Ettema T.J."/>
        </authorList>
    </citation>
    <scope>NUCLEOTIDE SEQUENCE</scope>
</reference>